<protein>
    <submittedName>
        <fullName evidence="3">NusG antitermination factor</fullName>
    </submittedName>
</protein>
<name>A0A2U3QJW9_9BACT</name>
<feature type="domain" description="NusG-like N-terminal" evidence="2">
    <location>
        <begin position="1"/>
        <end position="86"/>
    </location>
</feature>
<dbReference type="OrthoDB" id="9790639at2"/>
<dbReference type="SUPFAM" id="SSF82679">
    <property type="entry name" value="N-utilization substance G protein NusG, N-terminal domain"/>
    <property type="match status" value="1"/>
</dbReference>
<dbReference type="Pfam" id="PF02357">
    <property type="entry name" value="NusG"/>
    <property type="match status" value="1"/>
</dbReference>
<dbReference type="InterPro" id="IPR036735">
    <property type="entry name" value="NGN_dom_sf"/>
</dbReference>
<accession>A0A2U3QJW9</accession>
<dbReference type="InterPro" id="IPR006645">
    <property type="entry name" value="NGN-like_dom"/>
</dbReference>
<evidence type="ECO:0000313" key="4">
    <source>
        <dbReference type="Proteomes" id="UP000245125"/>
    </source>
</evidence>
<dbReference type="EMBL" id="OUUY01000117">
    <property type="protein sequence ID" value="SPQ01714.1"/>
    <property type="molecule type" value="Genomic_DNA"/>
</dbReference>
<dbReference type="GO" id="GO:0006354">
    <property type="term" value="P:DNA-templated transcription elongation"/>
    <property type="evidence" value="ECO:0007669"/>
    <property type="project" value="InterPro"/>
</dbReference>
<sequence length="88" mass="10129">MNWYAIYTKPKAEGSVAQLLSKAGIETLNPKISVRKYAGRKYIEAVEQLFPCYIFAFFDEGKQGHMVRYMRGVEYVVGKKNPLTVHPR</sequence>
<dbReference type="Proteomes" id="UP000245125">
    <property type="component" value="Unassembled WGS sequence"/>
</dbReference>
<gene>
    <name evidence="3" type="ORF">NBG4_680007</name>
</gene>
<organism evidence="3 4">
    <name type="scientific">Candidatus Sulfobium mesophilum</name>
    <dbReference type="NCBI Taxonomy" id="2016548"/>
    <lineage>
        <taxon>Bacteria</taxon>
        <taxon>Pseudomonadati</taxon>
        <taxon>Nitrospirota</taxon>
        <taxon>Nitrospiria</taxon>
        <taxon>Nitrospirales</taxon>
        <taxon>Nitrospiraceae</taxon>
        <taxon>Candidatus Sulfobium</taxon>
    </lineage>
</organism>
<keyword evidence="1" id="KW-0804">Transcription</keyword>
<evidence type="ECO:0000259" key="2">
    <source>
        <dbReference type="Pfam" id="PF02357"/>
    </source>
</evidence>
<proteinExistence type="predicted"/>
<keyword evidence="4" id="KW-1185">Reference proteome</keyword>
<dbReference type="Gene3D" id="3.30.70.940">
    <property type="entry name" value="NusG, N-terminal domain"/>
    <property type="match status" value="1"/>
</dbReference>
<reference evidence="4" key="1">
    <citation type="submission" date="2018-03" db="EMBL/GenBank/DDBJ databases">
        <authorList>
            <person name="Zecchin S."/>
        </authorList>
    </citation>
    <scope>NUCLEOTIDE SEQUENCE [LARGE SCALE GENOMIC DNA]</scope>
</reference>
<dbReference type="AlphaFoldDB" id="A0A2U3QJW9"/>
<evidence type="ECO:0000256" key="1">
    <source>
        <dbReference type="ARBA" id="ARBA00023163"/>
    </source>
</evidence>
<evidence type="ECO:0000313" key="3">
    <source>
        <dbReference type="EMBL" id="SPQ01714.1"/>
    </source>
</evidence>